<accession>A0A1I3Q6K9</accession>
<dbReference type="AlphaFoldDB" id="A0A1I3Q6K9"/>
<evidence type="ECO:0000256" key="1">
    <source>
        <dbReference type="SAM" id="Phobius"/>
    </source>
</evidence>
<reference evidence="2 3" key="1">
    <citation type="submission" date="2016-10" db="EMBL/GenBank/DDBJ databases">
        <authorList>
            <person name="de Groot N.N."/>
        </authorList>
    </citation>
    <scope>NUCLEOTIDE SEQUENCE [LARGE SCALE GENOMIC DNA]</scope>
    <source>
        <strain evidence="2 3">RK1</strain>
    </source>
</reference>
<dbReference type="InterPro" id="IPR021215">
    <property type="entry name" value="DUF2752"/>
</dbReference>
<proteinExistence type="predicted"/>
<gene>
    <name evidence="2" type="ORF">SAMN05444682_108263</name>
</gene>
<dbReference type="STRING" id="1477437.SAMN05444682_108263"/>
<dbReference type="Pfam" id="PF10825">
    <property type="entry name" value="DUF2752"/>
    <property type="match status" value="1"/>
</dbReference>
<feature type="transmembrane region" description="Helical" evidence="1">
    <location>
        <begin position="99"/>
        <end position="118"/>
    </location>
</feature>
<keyword evidence="1" id="KW-0472">Membrane</keyword>
<name>A0A1I3Q6K9_9SPHI</name>
<evidence type="ECO:0000313" key="3">
    <source>
        <dbReference type="Proteomes" id="UP000198670"/>
    </source>
</evidence>
<protein>
    <recommendedName>
        <fullName evidence="4">DUF2752 domain-containing protein</fullName>
    </recommendedName>
</protein>
<feature type="transmembrane region" description="Helical" evidence="1">
    <location>
        <begin position="70"/>
        <end position="87"/>
    </location>
</feature>
<sequence length="125" mass="14183">MTIKTIHKIQRYNISSAQFAWAVCSLETSSWLQNFLLPCPFKSLTGIDCPGCGFQRSLLSLFNGNWAESYHLYPPTIPLLIVLLYALVKWKVGFDKRDIAMKILAVACGWFVIGVYILKLWSGHV</sequence>
<keyword evidence="3" id="KW-1185">Reference proteome</keyword>
<organism evidence="2 3">
    <name type="scientific">Parapedobacter indicus</name>
    <dbReference type="NCBI Taxonomy" id="1477437"/>
    <lineage>
        <taxon>Bacteria</taxon>
        <taxon>Pseudomonadati</taxon>
        <taxon>Bacteroidota</taxon>
        <taxon>Sphingobacteriia</taxon>
        <taxon>Sphingobacteriales</taxon>
        <taxon>Sphingobacteriaceae</taxon>
        <taxon>Parapedobacter</taxon>
    </lineage>
</organism>
<keyword evidence="1" id="KW-1133">Transmembrane helix</keyword>
<dbReference type="EMBL" id="FOQO01000008">
    <property type="protein sequence ID" value="SFJ28756.1"/>
    <property type="molecule type" value="Genomic_DNA"/>
</dbReference>
<dbReference type="Proteomes" id="UP000198670">
    <property type="component" value="Unassembled WGS sequence"/>
</dbReference>
<keyword evidence="1" id="KW-0812">Transmembrane</keyword>
<evidence type="ECO:0000313" key="2">
    <source>
        <dbReference type="EMBL" id="SFJ28756.1"/>
    </source>
</evidence>
<evidence type="ECO:0008006" key="4">
    <source>
        <dbReference type="Google" id="ProtNLM"/>
    </source>
</evidence>